<name>A0A6B0TXM9_IXORI</name>
<sequence length="78" mass="8374">MGDQLCSSGVSLLVGVLSPAETRSTSREEATSRSLGTSPGGKLGHQQHCRLVPEMRGVGEGVWANIQNKDWSDQRCHP</sequence>
<proteinExistence type="predicted"/>
<dbReference type="EMBL" id="GIFC01001965">
    <property type="protein sequence ID" value="MXU84048.1"/>
    <property type="molecule type" value="Transcribed_RNA"/>
</dbReference>
<dbReference type="AlphaFoldDB" id="A0A6B0TXM9"/>
<accession>A0A6B0TXM9</accession>
<reference evidence="2" key="1">
    <citation type="submission" date="2019-12" db="EMBL/GenBank/DDBJ databases">
        <title>An insight into the sialome of adult female Ixodes ricinus ticks feeding for 6 days.</title>
        <authorList>
            <person name="Perner J."/>
            <person name="Ribeiro J.M.C."/>
        </authorList>
    </citation>
    <scope>NUCLEOTIDE SEQUENCE</scope>
    <source>
        <strain evidence="2">Semi-engorged</strain>
        <tissue evidence="2">Salivary glands</tissue>
    </source>
</reference>
<feature type="region of interest" description="Disordered" evidence="1">
    <location>
        <begin position="19"/>
        <end position="46"/>
    </location>
</feature>
<protein>
    <submittedName>
        <fullName evidence="2">Putative secreted protein</fullName>
    </submittedName>
</protein>
<evidence type="ECO:0000313" key="2">
    <source>
        <dbReference type="EMBL" id="MXU84048.1"/>
    </source>
</evidence>
<organism evidence="2">
    <name type="scientific">Ixodes ricinus</name>
    <name type="common">Common tick</name>
    <name type="synonym">Acarus ricinus</name>
    <dbReference type="NCBI Taxonomy" id="34613"/>
    <lineage>
        <taxon>Eukaryota</taxon>
        <taxon>Metazoa</taxon>
        <taxon>Ecdysozoa</taxon>
        <taxon>Arthropoda</taxon>
        <taxon>Chelicerata</taxon>
        <taxon>Arachnida</taxon>
        <taxon>Acari</taxon>
        <taxon>Parasitiformes</taxon>
        <taxon>Ixodida</taxon>
        <taxon>Ixodoidea</taxon>
        <taxon>Ixodidae</taxon>
        <taxon>Ixodinae</taxon>
        <taxon>Ixodes</taxon>
    </lineage>
</organism>
<evidence type="ECO:0000256" key="1">
    <source>
        <dbReference type="SAM" id="MobiDB-lite"/>
    </source>
</evidence>